<comment type="caution">
    <text evidence="2">The sequence shown here is derived from an EMBL/GenBank/DDBJ whole genome shotgun (WGS) entry which is preliminary data.</text>
</comment>
<sequence>MEKPPIIAYIQYVFIIAKIYVSTLSDMIKQFFIINPPLSHIRKKIYSKEESILHNKFFIAVDSGKSYTKGVIRTENKLIERVKFRTKVMEANGFGNDILMKNTNVIEYERKKFLIGDLVSEEYVSYDLTKQTNEHLISIYLAITKLLERSQEYTAMAKIYLAVNIPINLYKNEQKRREYEAFIQQNGKVIGIEVNGKPYSFTLEKVIALPEALGPIYYQRNDFRHKRALIFDIGSLNTSVLECNRLIPNFDRMLVSNLGINILRSSIAEQLSSRYAISFTSDDAEQILRDKRIIVDGTEQEEGNEIIKTAFEQHVKQIINYAKSRKISFANTELIFIGGGSILLKEQFLKHFPNATFTPEEDTQFSSILSFLIILEAKYNEQRKA</sequence>
<dbReference type="RefSeq" id="WP_381479520.1">
    <property type="nucleotide sequence ID" value="NZ_JBHTLT010000001.1"/>
</dbReference>
<accession>A0ABW3TTC9</accession>
<keyword evidence="3" id="KW-1185">Reference proteome</keyword>
<evidence type="ECO:0000313" key="2">
    <source>
        <dbReference type="EMBL" id="MFD1203627.1"/>
    </source>
</evidence>
<dbReference type="SUPFAM" id="SSF53067">
    <property type="entry name" value="Actin-like ATPase domain"/>
    <property type="match status" value="2"/>
</dbReference>
<reference evidence="3" key="1">
    <citation type="journal article" date="2019" name="Int. J. Syst. Evol. Microbiol.">
        <title>The Global Catalogue of Microorganisms (GCM) 10K type strain sequencing project: providing services to taxonomists for standard genome sequencing and annotation.</title>
        <authorList>
            <consortium name="The Broad Institute Genomics Platform"/>
            <consortium name="The Broad Institute Genome Sequencing Center for Infectious Disease"/>
            <person name="Wu L."/>
            <person name="Ma J."/>
        </authorList>
    </citation>
    <scope>NUCLEOTIDE SEQUENCE [LARGE SCALE GENOMIC DNA]</scope>
    <source>
        <strain evidence="3">CCUG 53915</strain>
    </source>
</reference>
<dbReference type="Pfam" id="PF17989">
    <property type="entry name" value="ALP_N"/>
    <property type="match status" value="1"/>
</dbReference>
<proteinExistence type="predicted"/>
<evidence type="ECO:0000259" key="1">
    <source>
        <dbReference type="Pfam" id="PF17989"/>
    </source>
</evidence>
<evidence type="ECO:0000313" key="3">
    <source>
        <dbReference type="Proteomes" id="UP001597231"/>
    </source>
</evidence>
<dbReference type="Proteomes" id="UP001597231">
    <property type="component" value="Unassembled WGS sequence"/>
</dbReference>
<gene>
    <name evidence="2" type="ORF">ACFQ38_00550</name>
</gene>
<feature type="domain" description="Actin-like protein N-terminal" evidence="1">
    <location>
        <begin position="60"/>
        <end position="214"/>
    </location>
</feature>
<dbReference type="EMBL" id="JBHTLT010000001">
    <property type="protein sequence ID" value="MFD1203627.1"/>
    <property type="molecule type" value="Genomic_DNA"/>
</dbReference>
<dbReference type="InterPro" id="IPR040607">
    <property type="entry name" value="ALP_N"/>
</dbReference>
<protein>
    <recommendedName>
        <fullName evidence="1">Actin-like protein N-terminal domain-containing protein</fullName>
    </recommendedName>
</protein>
<organism evidence="2 3">
    <name type="scientific">Sporosarcina contaminans</name>
    <dbReference type="NCBI Taxonomy" id="633403"/>
    <lineage>
        <taxon>Bacteria</taxon>
        <taxon>Bacillati</taxon>
        <taxon>Bacillota</taxon>
        <taxon>Bacilli</taxon>
        <taxon>Bacillales</taxon>
        <taxon>Caryophanaceae</taxon>
        <taxon>Sporosarcina</taxon>
    </lineage>
</organism>
<dbReference type="InterPro" id="IPR043129">
    <property type="entry name" value="ATPase_NBD"/>
</dbReference>
<dbReference type="CDD" id="cd24026">
    <property type="entry name" value="ASKHA_NBD_ParM_Alp12-like"/>
    <property type="match status" value="1"/>
</dbReference>
<name>A0ABW3TTC9_9BACL</name>
<dbReference type="Gene3D" id="3.30.420.40">
    <property type="match status" value="2"/>
</dbReference>